<dbReference type="EMBL" id="JBDJPC010000002">
    <property type="protein sequence ID" value="KAL1513564.1"/>
    <property type="molecule type" value="Genomic_DNA"/>
</dbReference>
<organism evidence="1 2">
    <name type="scientific">Hypothenemus hampei</name>
    <name type="common">Coffee berry borer</name>
    <dbReference type="NCBI Taxonomy" id="57062"/>
    <lineage>
        <taxon>Eukaryota</taxon>
        <taxon>Metazoa</taxon>
        <taxon>Ecdysozoa</taxon>
        <taxon>Arthropoda</taxon>
        <taxon>Hexapoda</taxon>
        <taxon>Insecta</taxon>
        <taxon>Pterygota</taxon>
        <taxon>Neoptera</taxon>
        <taxon>Endopterygota</taxon>
        <taxon>Coleoptera</taxon>
        <taxon>Polyphaga</taxon>
        <taxon>Cucujiformia</taxon>
        <taxon>Curculionidae</taxon>
        <taxon>Scolytinae</taxon>
        <taxon>Hypothenemus</taxon>
    </lineage>
</organism>
<protein>
    <submittedName>
        <fullName evidence="1">Uncharacterized protein</fullName>
    </submittedName>
</protein>
<comment type="caution">
    <text evidence="1">The sequence shown here is derived from an EMBL/GenBank/DDBJ whole genome shotgun (WGS) entry which is preliminary data.</text>
</comment>
<sequence length="132" mass="15692">MIYLTMLLFIHNNKKVAPERLKPIRFYLKYSGNRKKKFFLAVINIFCLVELRYRLIQVIKSESLNYRPLFQLPKTSLESWIPSFVFWVICGFTNTLDNGDAASVNLKNYYQEVKMAIQVNFRDARFEIPLDL</sequence>
<name>A0ABD1F7K0_HYPHA</name>
<keyword evidence="2" id="KW-1185">Reference proteome</keyword>
<gene>
    <name evidence="1" type="ORF">ABEB36_002961</name>
</gene>
<dbReference type="AlphaFoldDB" id="A0ABD1F7K0"/>
<accession>A0ABD1F7K0</accession>
<reference evidence="1 2" key="1">
    <citation type="submission" date="2024-05" db="EMBL/GenBank/DDBJ databases">
        <title>Genetic variation in Jamaican populations of the coffee berry borer (Hypothenemus hampei).</title>
        <authorList>
            <person name="Errbii M."/>
            <person name="Myrie A."/>
        </authorList>
    </citation>
    <scope>NUCLEOTIDE SEQUENCE [LARGE SCALE GENOMIC DNA]</scope>
    <source>
        <strain evidence="1">JA-Hopewell-2020-01-JO</strain>
        <tissue evidence="1">Whole body</tissue>
    </source>
</reference>
<proteinExistence type="predicted"/>
<evidence type="ECO:0000313" key="1">
    <source>
        <dbReference type="EMBL" id="KAL1513564.1"/>
    </source>
</evidence>
<evidence type="ECO:0000313" key="2">
    <source>
        <dbReference type="Proteomes" id="UP001566132"/>
    </source>
</evidence>
<dbReference type="Proteomes" id="UP001566132">
    <property type="component" value="Unassembled WGS sequence"/>
</dbReference>